<dbReference type="SUPFAM" id="SSF52540">
    <property type="entry name" value="P-loop containing nucleoside triphosphate hydrolases"/>
    <property type="match status" value="1"/>
</dbReference>
<dbReference type="RefSeq" id="WP_081802785.1">
    <property type="nucleotide sequence ID" value="NZ_AXCW01000344.1"/>
</dbReference>
<evidence type="ECO:0000256" key="9">
    <source>
        <dbReference type="ARBA" id="ARBA00022842"/>
    </source>
</evidence>
<dbReference type="AlphaFoldDB" id="A0A021VLU6"/>
<evidence type="ECO:0000256" key="7">
    <source>
        <dbReference type="ARBA" id="ARBA00022741"/>
    </source>
</evidence>
<dbReference type="Gene3D" id="3.40.50.300">
    <property type="entry name" value="P-loop containing nucleotide triphosphate hydrolases"/>
    <property type="match status" value="1"/>
</dbReference>
<evidence type="ECO:0000256" key="3">
    <source>
        <dbReference type="ARBA" id="ARBA00019010"/>
    </source>
</evidence>
<keyword evidence="7" id="KW-0547">Nucleotide-binding</keyword>
<dbReference type="Proteomes" id="UP000019753">
    <property type="component" value="Unassembled WGS sequence"/>
</dbReference>
<evidence type="ECO:0000256" key="4">
    <source>
        <dbReference type="ARBA" id="ARBA00022490"/>
    </source>
</evidence>
<sequence length="171" mass="17546">MTGRADAPGVVHVAADADATRAYARALAALLRAGDLVVLTGPLGAGKTTFTQGLGDGLGVRGQVASPTFVIARVHPSLGTGPSLVHVDAYRLGSLEELDALDLDESLEDSVTVVEWGEGLAEVLSEDRLEVTIARPVGGAVDEDLEHADVGARHLSVRAVGPRWAGVALPA</sequence>
<comment type="subcellular location">
    <subcellularLocation>
        <location evidence="1">Cytoplasm</location>
    </subcellularLocation>
</comment>
<reference evidence="12 13" key="1">
    <citation type="submission" date="2014-01" db="EMBL/GenBank/DDBJ databases">
        <title>Actinotalea ferrariae CF5-4.</title>
        <authorList>
            <person name="Chen F."/>
            <person name="Li Y."/>
            <person name="Wang G."/>
        </authorList>
    </citation>
    <scope>NUCLEOTIDE SEQUENCE [LARGE SCALE GENOMIC DNA]</scope>
    <source>
        <strain evidence="12 13">CF5-4</strain>
    </source>
</reference>
<organism evidence="12 13">
    <name type="scientific">Actinotalea ferrariae CF5-4</name>
    <dbReference type="NCBI Taxonomy" id="948458"/>
    <lineage>
        <taxon>Bacteria</taxon>
        <taxon>Bacillati</taxon>
        <taxon>Actinomycetota</taxon>
        <taxon>Actinomycetes</taxon>
        <taxon>Micrococcales</taxon>
        <taxon>Cellulomonadaceae</taxon>
        <taxon>Actinotalea</taxon>
    </lineage>
</organism>
<protein>
    <recommendedName>
        <fullName evidence="3">tRNA threonylcarbamoyladenosine biosynthesis protein TsaE</fullName>
    </recommendedName>
    <alternativeName>
        <fullName evidence="11">t(6)A37 threonylcarbamoyladenosine biosynthesis protein TsaE</fullName>
    </alternativeName>
</protein>
<keyword evidence="6" id="KW-0479">Metal-binding</keyword>
<dbReference type="InterPro" id="IPR003442">
    <property type="entry name" value="T6A_TsaE"/>
</dbReference>
<comment type="similarity">
    <text evidence="2">Belongs to the TsaE family.</text>
</comment>
<evidence type="ECO:0000256" key="5">
    <source>
        <dbReference type="ARBA" id="ARBA00022694"/>
    </source>
</evidence>
<dbReference type="PANTHER" id="PTHR33540:SF2">
    <property type="entry name" value="TRNA THREONYLCARBAMOYLADENOSINE BIOSYNTHESIS PROTEIN TSAE"/>
    <property type="match status" value="1"/>
</dbReference>
<evidence type="ECO:0000256" key="10">
    <source>
        <dbReference type="ARBA" id="ARBA00024908"/>
    </source>
</evidence>
<comment type="function">
    <text evidence="10">Required for the formation of a threonylcarbamoyl group on adenosine at position 37 (t(6)A37) in tRNAs that read codons beginning with adenine. Is involved in the transfer of the threonylcarbamoyl moiety of threonylcarbamoyl-AMP (TC-AMP) to the N6 group of A37, together with TsaD and TsaB. TsaE seems to play an indirect role in the t(6)A biosynthesis pathway, possibly in regulating the core enzymatic function of TsaD.</text>
</comment>
<comment type="caution">
    <text evidence="12">The sequence shown here is derived from an EMBL/GenBank/DDBJ whole genome shotgun (WGS) entry which is preliminary data.</text>
</comment>
<accession>A0A021VLU6</accession>
<keyword evidence="5" id="KW-0819">tRNA processing</keyword>
<evidence type="ECO:0000313" key="13">
    <source>
        <dbReference type="Proteomes" id="UP000019753"/>
    </source>
</evidence>
<dbReference type="InterPro" id="IPR027417">
    <property type="entry name" value="P-loop_NTPase"/>
</dbReference>
<dbReference type="Pfam" id="PF02367">
    <property type="entry name" value="TsaE"/>
    <property type="match status" value="1"/>
</dbReference>
<evidence type="ECO:0000256" key="1">
    <source>
        <dbReference type="ARBA" id="ARBA00004496"/>
    </source>
</evidence>
<dbReference type="GO" id="GO:0046872">
    <property type="term" value="F:metal ion binding"/>
    <property type="evidence" value="ECO:0007669"/>
    <property type="project" value="UniProtKB-KW"/>
</dbReference>
<evidence type="ECO:0000256" key="11">
    <source>
        <dbReference type="ARBA" id="ARBA00032441"/>
    </source>
</evidence>
<keyword evidence="8" id="KW-0067">ATP-binding</keyword>
<proteinExistence type="inferred from homology"/>
<keyword evidence="13" id="KW-1185">Reference proteome</keyword>
<dbReference type="GO" id="GO:0002949">
    <property type="term" value="P:tRNA threonylcarbamoyladenosine modification"/>
    <property type="evidence" value="ECO:0007669"/>
    <property type="project" value="InterPro"/>
</dbReference>
<keyword evidence="4" id="KW-0963">Cytoplasm</keyword>
<dbReference type="NCBIfam" id="TIGR00150">
    <property type="entry name" value="T6A_YjeE"/>
    <property type="match status" value="1"/>
</dbReference>
<name>A0A021VLU6_9CELL</name>
<dbReference type="EMBL" id="AXCW01000344">
    <property type="protein sequence ID" value="EYR62058.1"/>
    <property type="molecule type" value="Genomic_DNA"/>
</dbReference>
<dbReference type="GO" id="GO:0005524">
    <property type="term" value="F:ATP binding"/>
    <property type="evidence" value="ECO:0007669"/>
    <property type="project" value="UniProtKB-KW"/>
</dbReference>
<keyword evidence="9" id="KW-0460">Magnesium</keyword>
<dbReference type="GO" id="GO:0005737">
    <property type="term" value="C:cytoplasm"/>
    <property type="evidence" value="ECO:0007669"/>
    <property type="project" value="UniProtKB-SubCell"/>
</dbReference>
<evidence type="ECO:0000313" key="12">
    <source>
        <dbReference type="EMBL" id="EYR62058.1"/>
    </source>
</evidence>
<evidence type="ECO:0000256" key="8">
    <source>
        <dbReference type="ARBA" id="ARBA00022840"/>
    </source>
</evidence>
<dbReference type="PANTHER" id="PTHR33540">
    <property type="entry name" value="TRNA THREONYLCARBAMOYLADENOSINE BIOSYNTHESIS PROTEIN TSAE"/>
    <property type="match status" value="1"/>
</dbReference>
<evidence type="ECO:0000256" key="6">
    <source>
        <dbReference type="ARBA" id="ARBA00022723"/>
    </source>
</evidence>
<gene>
    <name evidence="12" type="ORF">N866_12190</name>
</gene>
<evidence type="ECO:0000256" key="2">
    <source>
        <dbReference type="ARBA" id="ARBA00007599"/>
    </source>
</evidence>